<accession>A0A1A6GD85</accession>
<gene>
    <name evidence="1" type="ORF">A6R68_07734</name>
</gene>
<sequence>MLLYALKSTEDSHNDRPLLKPTEVEEKAHEVIYRYLNGAVSVFCASKDIEIEALRTPVENMTWE</sequence>
<comment type="caution">
    <text evidence="1">The sequence shown here is derived from an EMBL/GenBank/DDBJ whole genome shotgun (WGS) entry which is preliminary data.</text>
</comment>
<name>A0A1A6GD85_NEOLE</name>
<protein>
    <submittedName>
        <fullName evidence="1">Uncharacterized protein</fullName>
    </submittedName>
</protein>
<evidence type="ECO:0000313" key="2">
    <source>
        <dbReference type="Proteomes" id="UP000092124"/>
    </source>
</evidence>
<dbReference type="AlphaFoldDB" id="A0A1A6GD85"/>
<reference evidence="1 2" key="1">
    <citation type="submission" date="2016-06" db="EMBL/GenBank/DDBJ databases">
        <title>The Draft Genome Sequence and Annotation of the Desert Woodrat Neotoma lepida.</title>
        <authorList>
            <person name="Campbell M."/>
            <person name="Oakeson K.F."/>
            <person name="Yandell M."/>
            <person name="Halpert J.R."/>
            <person name="Dearing D."/>
        </authorList>
    </citation>
    <scope>NUCLEOTIDE SEQUENCE [LARGE SCALE GENOMIC DNA]</scope>
    <source>
        <strain evidence="1">417</strain>
        <tissue evidence="1">Liver</tissue>
    </source>
</reference>
<proteinExistence type="predicted"/>
<dbReference type="Proteomes" id="UP000092124">
    <property type="component" value="Unassembled WGS sequence"/>
</dbReference>
<dbReference type="STRING" id="56216.A0A1A6GD85"/>
<organism evidence="1 2">
    <name type="scientific">Neotoma lepida</name>
    <name type="common">Desert woodrat</name>
    <dbReference type="NCBI Taxonomy" id="56216"/>
    <lineage>
        <taxon>Eukaryota</taxon>
        <taxon>Metazoa</taxon>
        <taxon>Chordata</taxon>
        <taxon>Craniata</taxon>
        <taxon>Vertebrata</taxon>
        <taxon>Euteleostomi</taxon>
        <taxon>Mammalia</taxon>
        <taxon>Eutheria</taxon>
        <taxon>Euarchontoglires</taxon>
        <taxon>Glires</taxon>
        <taxon>Rodentia</taxon>
        <taxon>Myomorpha</taxon>
        <taxon>Muroidea</taxon>
        <taxon>Cricetidae</taxon>
        <taxon>Neotominae</taxon>
        <taxon>Neotoma</taxon>
    </lineage>
</organism>
<dbReference type="EMBL" id="LZPO01098580">
    <property type="protein sequence ID" value="OBS63725.1"/>
    <property type="molecule type" value="Genomic_DNA"/>
</dbReference>
<keyword evidence="2" id="KW-1185">Reference proteome</keyword>
<evidence type="ECO:0000313" key="1">
    <source>
        <dbReference type="EMBL" id="OBS63725.1"/>
    </source>
</evidence>